<comment type="caution">
    <text evidence="2">The sequence shown here is derived from an EMBL/GenBank/DDBJ whole genome shotgun (WGS) entry which is preliminary data.</text>
</comment>
<dbReference type="CDD" id="cd02440">
    <property type="entry name" value="AdoMet_MTases"/>
    <property type="match status" value="1"/>
</dbReference>
<feature type="domain" description="Methyltransferase" evidence="1">
    <location>
        <begin position="108"/>
        <end position="199"/>
    </location>
</feature>
<organism evidence="2 3">
    <name type="scientific">Rhizopus azygosporus</name>
    <name type="common">Rhizopus microsporus var. azygosporus</name>
    <dbReference type="NCBI Taxonomy" id="86630"/>
    <lineage>
        <taxon>Eukaryota</taxon>
        <taxon>Fungi</taxon>
        <taxon>Fungi incertae sedis</taxon>
        <taxon>Mucoromycota</taxon>
        <taxon>Mucoromycotina</taxon>
        <taxon>Mucoromycetes</taxon>
        <taxon>Mucorales</taxon>
        <taxon>Mucorineae</taxon>
        <taxon>Rhizopodaceae</taxon>
        <taxon>Rhizopus</taxon>
    </lineage>
</organism>
<dbReference type="InterPro" id="IPR041698">
    <property type="entry name" value="Methyltransf_25"/>
</dbReference>
<dbReference type="PANTHER" id="PTHR43591:SF24">
    <property type="entry name" value="2-METHOXY-6-POLYPRENYL-1,4-BENZOQUINOL METHYLASE, MITOCHONDRIAL"/>
    <property type="match status" value="1"/>
</dbReference>
<dbReference type="STRING" id="86630.A0A367JH37"/>
<evidence type="ECO:0000313" key="3">
    <source>
        <dbReference type="Proteomes" id="UP000252139"/>
    </source>
</evidence>
<gene>
    <name evidence="2" type="ORF">CU097_009117</name>
</gene>
<dbReference type="GO" id="GO:0008168">
    <property type="term" value="F:methyltransferase activity"/>
    <property type="evidence" value="ECO:0007669"/>
    <property type="project" value="TreeGrafter"/>
</dbReference>
<name>A0A367JH37_RHIAZ</name>
<protein>
    <recommendedName>
        <fullName evidence="1">Methyltransferase domain-containing protein</fullName>
    </recommendedName>
</protein>
<dbReference type="Gene3D" id="3.40.50.150">
    <property type="entry name" value="Vaccinia Virus protein VP39"/>
    <property type="match status" value="1"/>
</dbReference>
<dbReference type="Proteomes" id="UP000252139">
    <property type="component" value="Unassembled WGS sequence"/>
</dbReference>
<dbReference type="EMBL" id="PJQL01001322">
    <property type="protein sequence ID" value="RCH89253.1"/>
    <property type="molecule type" value="Genomic_DNA"/>
</dbReference>
<dbReference type="SUPFAM" id="SSF53335">
    <property type="entry name" value="S-adenosyl-L-methionine-dependent methyltransferases"/>
    <property type="match status" value="1"/>
</dbReference>
<keyword evidence="3" id="KW-1185">Reference proteome</keyword>
<proteinExistence type="predicted"/>
<evidence type="ECO:0000313" key="2">
    <source>
        <dbReference type="EMBL" id="RCH89253.1"/>
    </source>
</evidence>
<dbReference type="OrthoDB" id="2013972at2759"/>
<dbReference type="Pfam" id="PF13649">
    <property type="entry name" value="Methyltransf_25"/>
    <property type="match status" value="1"/>
</dbReference>
<accession>A0A367JH37</accession>
<reference evidence="2 3" key="1">
    <citation type="journal article" date="2018" name="G3 (Bethesda)">
        <title>Phylogenetic and Phylogenomic Definition of Rhizopus Species.</title>
        <authorList>
            <person name="Gryganskyi A.P."/>
            <person name="Golan J."/>
            <person name="Dolatabadi S."/>
            <person name="Mondo S."/>
            <person name="Robb S."/>
            <person name="Idnurm A."/>
            <person name="Muszewska A."/>
            <person name="Steczkiewicz K."/>
            <person name="Masonjones S."/>
            <person name="Liao H.L."/>
            <person name="Gajdeczka M.T."/>
            <person name="Anike F."/>
            <person name="Vuek A."/>
            <person name="Anishchenko I.M."/>
            <person name="Voigt K."/>
            <person name="de Hoog G.S."/>
            <person name="Smith M.E."/>
            <person name="Heitman J."/>
            <person name="Vilgalys R."/>
            <person name="Stajich J.E."/>
        </authorList>
    </citation>
    <scope>NUCLEOTIDE SEQUENCE [LARGE SCALE GENOMIC DNA]</scope>
    <source>
        <strain evidence="2 3">CBS 357.93</strain>
    </source>
</reference>
<dbReference type="AlphaFoldDB" id="A0A367JH37"/>
<evidence type="ECO:0000259" key="1">
    <source>
        <dbReference type="Pfam" id="PF13649"/>
    </source>
</evidence>
<dbReference type="InterPro" id="IPR029063">
    <property type="entry name" value="SAM-dependent_MTases_sf"/>
</dbReference>
<dbReference type="PANTHER" id="PTHR43591">
    <property type="entry name" value="METHYLTRANSFERASE"/>
    <property type="match status" value="1"/>
</dbReference>
<sequence length="329" mass="36823">MGGCLSKRNTNMGSNQEKGTQTYIAGHNIAEADQTSSYTSEYSTDTDKVTLPKEREFHHVKTSTYWLPKDDDERMRLTGQHFALKEIFEGNVLPHITKTLNFNSGVSILDVGCGPGAWVMDMIDDYPNCTYEGCDIVNVIGVNAMPKQFTFTMANVLEGLPYPDNSFDFVHMRLFIYALKKEEWPIAVKELLRVTKPGGFVQLMETDNPIPKHTGTPIYRVMVALHAICKERGQNPFVGRELEELLTKSGNVKIVESRALPFDTTTGTNAAKSLAWTLVEFVKGGMTMLGPMLGLKDDHEKQSFIKEFKKCLTNTYGELKICAVAAQKM</sequence>